<evidence type="ECO:0000313" key="17">
    <source>
        <dbReference type="Proteomes" id="UP000323708"/>
    </source>
</evidence>
<keyword evidence="3 11" id="KW-1134">Transmembrane beta strand</keyword>
<organism evidence="16 17">
    <name type="scientific">Pseudohalioglobus sediminis</name>
    <dbReference type="NCBI Taxonomy" id="2606449"/>
    <lineage>
        <taxon>Bacteria</taxon>
        <taxon>Pseudomonadati</taxon>
        <taxon>Pseudomonadota</taxon>
        <taxon>Gammaproteobacteria</taxon>
        <taxon>Cellvibrionales</taxon>
        <taxon>Halieaceae</taxon>
        <taxon>Pseudohalioglobus</taxon>
    </lineage>
</organism>
<evidence type="ECO:0000256" key="10">
    <source>
        <dbReference type="ARBA" id="ARBA00023237"/>
    </source>
</evidence>
<evidence type="ECO:0000259" key="15">
    <source>
        <dbReference type="Pfam" id="PF07715"/>
    </source>
</evidence>
<keyword evidence="16" id="KW-0675">Receptor</keyword>
<evidence type="ECO:0000256" key="12">
    <source>
        <dbReference type="RuleBase" id="RU003357"/>
    </source>
</evidence>
<dbReference type="EMBL" id="VTUX01000006">
    <property type="protein sequence ID" value="KAA1190053.1"/>
    <property type="molecule type" value="Genomic_DNA"/>
</dbReference>
<dbReference type="GO" id="GO:0006826">
    <property type="term" value="P:iron ion transport"/>
    <property type="evidence" value="ECO:0007669"/>
    <property type="project" value="UniProtKB-KW"/>
</dbReference>
<dbReference type="Pfam" id="PF00593">
    <property type="entry name" value="TonB_dep_Rec_b-barrel"/>
    <property type="match status" value="1"/>
</dbReference>
<feature type="domain" description="TonB-dependent receptor-like beta-barrel" evidence="14">
    <location>
        <begin position="278"/>
        <end position="699"/>
    </location>
</feature>
<evidence type="ECO:0000256" key="8">
    <source>
        <dbReference type="ARBA" id="ARBA00023077"/>
    </source>
</evidence>
<dbReference type="Pfam" id="PF07715">
    <property type="entry name" value="Plug"/>
    <property type="match status" value="1"/>
</dbReference>
<gene>
    <name evidence="16" type="ORF">F0M18_13380</name>
</gene>
<dbReference type="InterPro" id="IPR039426">
    <property type="entry name" value="TonB-dep_rcpt-like"/>
</dbReference>
<comment type="subcellular location">
    <subcellularLocation>
        <location evidence="1 11">Cell outer membrane</location>
        <topology evidence="1 11">Multi-pass membrane protein</topology>
    </subcellularLocation>
</comment>
<dbReference type="InterPro" id="IPR036942">
    <property type="entry name" value="Beta-barrel_TonB_sf"/>
</dbReference>
<dbReference type="AlphaFoldDB" id="A0A5B0WT05"/>
<keyword evidence="13" id="KW-0732">Signal</keyword>
<accession>A0A5B0WT05</accession>
<keyword evidence="2 11" id="KW-0813">Transport</keyword>
<feature type="domain" description="TonB-dependent receptor plug" evidence="15">
    <location>
        <begin position="43"/>
        <end position="152"/>
    </location>
</feature>
<dbReference type="GO" id="GO:0009279">
    <property type="term" value="C:cell outer membrane"/>
    <property type="evidence" value="ECO:0007669"/>
    <property type="project" value="UniProtKB-SubCell"/>
</dbReference>
<keyword evidence="17" id="KW-1185">Reference proteome</keyword>
<dbReference type="PANTHER" id="PTHR32552">
    <property type="entry name" value="FERRICHROME IRON RECEPTOR-RELATED"/>
    <property type="match status" value="1"/>
</dbReference>
<evidence type="ECO:0000256" key="9">
    <source>
        <dbReference type="ARBA" id="ARBA00023136"/>
    </source>
</evidence>
<feature type="chain" id="PRO_5023124316" evidence="13">
    <location>
        <begin position="28"/>
        <end position="748"/>
    </location>
</feature>
<protein>
    <submittedName>
        <fullName evidence="16">TonB-dependent receptor</fullName>
    </submittedName>
</protein>
<sequence>MPVNRSRKLLPVAVTLATALSAGNALAQLEEVVVTAQKREQSLQDTPIAVTAFDETAIDSRGIFNVKDLAQFVPNTMIVESPGGTTGATVAIRGAVTINPAITWEPTVGMYLDGVFLGKNLGGIFDIAELERVEVLRGPQGTLYGKNTVGGAINLITRMPGEEFGGKVDLSVGNEGYQRGRLRIDTGALGDFRASLAYAKAERDGFYDNVDADPSGGMNPFVMPRSSDEFTNLDSEVWRVDAIWDVTDNFSARYAYDSSERDQQPSKAQLTDVNQDAFNTLPGAEFLGFLMAPYVVSEDKNASKISNDSSLYEVSETEGHALTLDLDAGTWGFMGDVRLKSITSYRELDWDDYIDIDGTNMDLFHSARDIEYEQTSQELQLLGTTDTLNYVLGAYYFDEEADVINPITFFGLFGSPTDNNRYGLDNDSIAFYGQADWTPASLEKLTLSVGLRYTEEDREQYIERPSTSTGGVGAFAGTDSDTWDNTSGTFVAAWDLTDDINLYGRVAQGWKSGGFNGEAPTETAFREGYDEETVLSYEIGMKSRFADDRVQLNIAAFQNNIDDMQVSVFLEGSGGAASNVQNAGEATYQGFEVEFMWQVLDALRLSANYGYLDAEYDEFIELGEDVKNQKDLPFAPENTASLALDWTICNCDFGSLDFHVDYNFNDDYVPYIEPSQNATSQIDSYEIVNASLILSQVQVGSDMDMQFGLWGKNITDEEYRQHTIPFGFWTASYFGNPATYGFDVRLNF</sequence>
<evidence type="ECO:0000256" key="3">
    <source>
        <dbReference type="ARBA" id="ARBA00022452"/>
    </source>
</evidence>
<name>A0A5B0WT05_9GAMM</name>
<evidence type="ECO:0000256" key="11">
    <source>
        <dbReference type="PROSITE-ProRule" id="PRU01360"/>
    </source>
</evidence>
<dbReference type="PANTHER" id="PTHR32552:SF81">
    <property type="entry name" value="TONB-DEPENDENT OUTER MEMBRANE RECEPTOR"/>
    <property type="match status" value="1"/>
</dbReference>
<evidence type="ECO:0000313" key="16">
    <source>
        <dbReference type="EMBL" id="KAA1190053.1"/>
    </source>
</evidence>
<keyword evidence="6" id="KW-0408">Iron</keyword>
<keyword evidence="5 11" id="KW-0812">Transmembrane</keyword>
<dbReference type="InterPro" id="IPR012910">
    <property type="entry name" value="Plug_dom"/>
</dbReference>
<dbReference type="InterPro" id="IPR000531">
    <property type="entry name" value="Beta-barrel_TonB"/>
</dbReference>
<dbReference type="SUPFAM" id="SSF56935">
    <property type="entry name" value="Porins"/>
    <property type="match status" value="1"/>
</dbReference>
<evidence type="ECO:0000256" key="5">
    <source>
        <dbReference type="ARBA" id="ARBA00022692"/>
    </source>
</evidence>
<dbReference type="Gene3D" id="2.40.170.20">
    <property type="entry name" value="TonB-dependent receptor, beta-barrel domain"/>
    <property type="match status" value="1"/>
</dbReference>
<proteinExistence type="inferred from homology"/>
<dbReference type="Proteomes" id="UP000323708">
    <property type="component" value="Unassembled WGS sequence"/>
</dbReference>
<reference evidence="16 17" key="1">
    <citation type="submission" date="2019-09" db="EMBL/GenBank/DDBJ databases">
        <authorList>
            <person name="Chen X.-Y."/>
        </authorList>
    </citation>
    <scope>NUCLEOTIDE SEQUENCE [LARGE SCALE GENOMIC DNA]</scope>
    <source>
        <strain evidence="16 17">NY5</strain>
    </source>
</reference>
<evidence type="ECO:0000256" key="6">
    <source>
        <dbReference type="ARBA" id="ARBA00023004"/>
    </source>
</evidence>
<dbReference type="RefSeq" id="WP_149611952.1">
    <property type="nucleotide sequence ID" value="NZ_VTUX01000006.1"/>
</dbReference>
<evidence type="ECO:0000259" key="14">
    <source>
        <dbReference type="Pfam" id="PF00593"/>
    </source>
</evidence>
<evidence type="ECO:0000256" key="1">
    <source>
        <dbReference type="ARBA" id="ARBA00004571"/>
    </source>
</evidence>
<keyword evidence="9 11" id="KW-0472">Membrane</keyword>
<evidence type="ECO:0000256" key="13">
    <source>
        <dbReference type="SAM" id="SignalP"/>
    </source>
</evidence>
<keyword evidence="4" id="KW-0410">Iron transport</keyword>
<keyword evidence="7" id="KW-0406">Ion transport</keyword>
<evidence type="ECO:0000256" key="7">
    <source>
        <dbReference type="ARBA" id="ARBA00023065"/>
    </source>
</evidence>
<keyword evidence="8 12" id="KW-0798">TonB box</keyword>
<evidence type="ECO:0000256" key="2">
    <source>
        <dbReference type="ARBA" id="ARBA00022448"/>
    </source>
</evidence>
<feature type="signal peptide" evidence="13">
    <location>
        <begin position="1"/>
        <end position="27"/>
    </location>
</feature>
<comment type="similarity">
    <text evidence="11 12">Belongs to the TonB-dependent receptor family.</text>
</comment>
<keyword evidence="10 11" id="KW-0998">Cell outer membrane</keyword>
<dbReference type="PROSITE" id="PS52016">
    <property type="entry name" value="TONB_DEPENDENT_REC_3"/>
    <property type="match status" value="1"/>
</dbReference>
<evidence type="ECO:0000256" key="4">
    <source>
        <dbReference type="ARBA" id="ARBA00022496"/>
    </source>
</evidence>
<comment type="caution">
    <text evidence="16">The sequence shown here is derived from an EMBL/GenBank/DDBJ whole genome shotgun (WGS) entry which is preliminary data.</text>
</comment>